<comment type="caution">
    <text evidence="3">The sequence shown here is derived from an EMBL/GenBank/DDBJ whole genome shotgun (WGS) entry which is preliminary data.</text>
</comment>
<evidence type="ECO:0000313" key="4">
    <source>
        <dbReference type="Proteomes" id="UP000218896"/>
    </source>
</evidence>
<organism evidence="3 4">
    <name type="scientific">Halovibrio salipaludis</name>
    <dbReference type="NCBI Taxonomy" id="2032626"/>
    <lineage>
        <taxon>Bacteria</taxon>
        <taxon>Pseudomonadati</taxon>
        <taxon>Pseudomonadota</taxon>
        <taxon>Gammaproteobacteria</taxon>
        <taxon>Oceanospirillales</taxon>
        <taxon>Halomonadaceae</taxon>
        <taxon>Halovibrio</taxon>
    </lineage>
</organism>
<evidence type="ECO:0000259" key="2">
    <source>
        <dbReference type="Pfam" id="PF12804"/>
    </source>
</evidence>
<dbReference type="SUPFAM" id="SSF53448">
    <property type="entry name" value="Nucleotide-diphospho-sugar transferases"/>
    <property type="match status" value="1"/>
</dbReference>
<keyword evidence="1" id="KW-0460">Magnesium</keyword>
<dbReference type="OrthoDB" id="5298023at2"/>
<feature type="domain" description="MobA-like NTP transferase" evidence="2">
    <location>
        <begin position="18"/>
        <end position="180"/>
    </location>
</feature>
<name>A0A2A2F4N1_9GAMM</name>
<evidence type="ECO:0000256" key="1">
    <source>
        <dbReference type="ARBA" id="ARBA00022842"/>
    </source>
</evidence>
<dbReference type="PANTHER" id="PTHR43777:SF1">
    <property type="entry name" value="MOLYBDENUM COFACTOR CYTIDYLYLTRANSFERASE"/>
    <property type="match status" value="1"/>
</dbReference>
<keyword evidence="4" id="KW-1185">Reference proteome</keyword>
<dbReference type="PANTHER" id="PTHR43777">
    <property type="entry name" value="MOLYBDENUM COFACTOR CYTIDYLYLTRANSFERASE"/>
    <property type="match status" value="1"/>
</dbReference>
<dbReference type="GO" id="GO:0016779">
    <property type="term" value="F:nucleotidyltransferase activity"/>
    <property type="evidence" value="ECO:0007669"/>
    <property type="project" value="UniProtKB-ARBA"/>
</dbReference>
<dbReference type="Gene3D" id="3.90.550.10">
    <property type="entry name" value="Spore Coat Polysaccharide Biosynthesis Protein SpsA, Chain A"/>
    <property type="match status" value="1"/>
</dbReference>
<proteinExistence type="predicted"/>
<sequence length="203" mass="21446">MPEPRSPRDGPAGTGVIALVMAAGASRRFGDADKRVAALPDGRTLLAATVESLRKGFHDVRVVIRSGDDPELLGLPPDIRVIRSVNAAHGMGSSIADAALALNRDPELSGVAAAAICLGDMPWIRHDTLARLTAAASESRILRPTSHGTPGHPVIFGRAFWDGLMSLEGDTGGRTLLRQYGEHQVPVDDVGIVRDVDNPDDLL</sequence>
<reference evidence="3 4" key="1">
    <citation type="submission" date="2017-08" db="EMBL/GenBank/DDBJ databases">
        <title>Halovibrio sewagensis sp. nov., isolated from wastewater of high salinity.</title>
        <authorList>
            <person name="Dong X."/>
            <person name="Zhang G."/>
        </authorList>
    </citation>
    <scope>NUCLEOTIDE SEQUENCE [LARGE SCALE GENOMIC DNA]</scope>
    <source>
        <strain evidence="3 4">YL5-2</strain>
    </source>
</reference>
<dbReference type="EMBL" id="NSKD01000003">
    <property type="protein sequence ID" value="PAU80406.1"/>
    <property type="molecule type" value="Genomic_DNA"/>
</dbReference>
<dbReference type="AlphaFoldDB" id="A0A2A2F4N1"/>
<dbReference type="RefSeq" id="WP_095617249.1">
    <property type="nucleotide sequence ID" value="NZ_NSKD01000003.1"/>
</dbReference>
<gene>
    <name evidence="3" type="ORF">CK501_08130</name>
</gene>
<protein>
    <recommendedName>
        <fullName evidence="2">MobA-like NTP transferase domain-containing protein</fullName>
    </recommendedName>
</protein>
<dbReference type="Pfam" id="PF12804">
    <property type="entry name" value="NTP_transf_3"/>
    <property type="match status" value="1"/>
</dbReference>
<evidence type="ECO:0000313" key="3">
    <source>
        <dbReference type="EMBL" id="PAU80406.1"/>
    </source>
</evidence>
<dbReference type="Proteomes" id="UP000218896">
    <property type="component" value="Unassembled WGS sequence"/>
</dbReference>
<dbReference type="CDD" id="cd04182">
    <property type="entry name" value="GT_2_like_f"/>
    <property type="match status" value="1"/>
</dbReference>
<accession>A0A2A2F4N1</accession>
<dbReference type="InterPro" id="IPR025877">
    <property type="entry name" value="MobA-like_NTP_Trfase"/>
</dbReference>
<dbReference type="InterPro" id="IPR029044">
    <property type="entry name" value="Nucleotide-diphossugar_trans"/>
</dbReference>